<dbReference type="RefSeq" id="WP_212997937.1">
    <property type="nucleotide sequence ID" value="NZ_BAAATW010000019.1"/>
</dbReference>
<gene>
    <name evidence="1" type="ORF">Aco04nite_31430</name>
</gene>
<accession>A0A919SJC6</accession>
<comment type="caution">
    <text evidence="1">The sequence shown here is derived from an EMBL/GenBank/DDBJ whole genome shotgun (WGS) entry which is preliminary data.</text>
</comment>
<dbReference type="AlphaFoldDB" id="A0A919SJC6"/>
<sequence>MDDAQCVEAALSAVRTACPGAVLISVSTSDQAYRGFVIDGVFSAYGTALVEGAGLGALRDETSPWLSSVAWDSILDEDEFGYAWHDLRDGAWHSGGHSVVEAGRAAHQESQWITEFGSGRSAG</sequence>
<reference evidence="1" key="1">
    <citation type="submission" date="2021-03" db="EMBL/GenBank/DDBJ databases">
        <title>Whole genome shotgun sequence of Actinoplanes consettensis NBRC 14913.</title>
        <authorList>
            <person name="Komaki H."/>
            <person name="Tamura T."/>
        </authorList>
    </citation>
    <scope>NUCLEOTIDE SEQUENCE</scope>
    <source>
        <strain evidence="1">NBRC 14913</strain>
    </source>
</reference>
<name>A0A919SJC6_9ACTN</name>
<dbReference type="EMBL" id="BOQP01000013">
    <property type="protein sequence ID" value="GIM72664.1"/>
    <property type="molecule type" value="Genomic_DNA"/>
</dbReference>
<dbReference type="Proteomes" id="UP000680865">
    <property type="component" value="Unassembled WGS sequence"/>
</dbReference>
<proteinExistence type="predicted"/>
<keyword evidence="2" id="KW-1185">Reference proteome</keyword>
<evidence type="ECO:0000313" key="1">
    <source>
        <dbReference type="EMBL" id="GIM72664.1"/>
    </source>
</evidence>
<organism evidence="1 2">
    <name type="scientific">Winogradskya consettensis</name>
    <dbReference type="NCBI Taxonomy" id="113560"/>
    <lineage>
        <taxon>Bacteria</taxon>
        <taxon>Bacillati</taxon>
        <taxon>Actinomycetota</taxon>
        <taxon>Actinomycetes</taxon>
        <taxon>Micromonosporales</taxon>
        <taxon>Micromonosporaceae</taxon>
        <taxon>Winogradskya</taxon>
    </lineage>
</organism>
<protein>
    <submittedName>
        <fullName evidence="1">Uncharacterized protein</fullName>
    </submittedName>
</protein>
<evidence type="ECO:0000313" key="2">
    <source>
        <dbReference type="Proteomes" id="UP000680865"/>
    </source>
</evidence>